<feature type="transmembrane region" description="Helical" evidence="1">
    <location>
        <begin position="188"/>
        <end position="208"/>
    </location>
</feature>
<dbReference type="PANTHER" id="PTHR31272:SF4">
    <property type="entry name" value="CYTOCHROME C-TYPE BIOGENESIS PROTEIN HI_1454-RELATED"/>
    <property type="match status" value="1"/>
</dbReference>
<comment type="caution">
    <text evidence="2">The sequence shown here is derived from an EMBL/GenBank/DDBJ whole genome shotgun (WGS) entry which is preliminary data.</text>
</comment>
<keyword evidence="3" id="KW-1185">Reference proteome</keyword>
<dbReference type="Proteomes" id="UP000572635">
    <property type="component" value="Unassembled WGS sequence"/>
</dbReference>
<sequence length="268" mass="27733">MIADTVLQGSLLLAVPLAVAAGLVSFLSPCVLPLVPGYLSYVTGLSGADIAARNRAAAAARAEGAAVRTLDEELETRRWTMLAGSLLFIAGFTFVFVTVGVFVGGIGGLLIDYADPITRVLGALTIVLGLAFMGVLPGFNREFRLHRLPGAGLAGAPLLGVLFGLGWTPCIGPTLAAVQTLAFTEGSAARGALLSLFYCVGLGLPFIGASLLYRRALGAFGWVKRHYRVITAIGGAMLVAVGLLLVTGVWAQLTAVMQGWTNGFATVI</sequence>
<feature type="transmembrane region" description="Helical" evidence="1">
    <location>
        <begin position="117"/>
        <end position="136"/>
    </location>
</feature>
<dbReference type="EMBL" id="JACHDB010000001">
    <property type="protein sequence ID" value="MBB5433134.1"/>
    <property type="molecule type" value="Genomic_DNA"/>
</dbReference>
<reference evidence="2 3" key="1">
    <citation type="submission" date="2020-08" db="EMBL/GenBank/DDBJ databases">
        <title>Sequencing the genomes of 1000 actinobacteria strains.</title>
        <authorList>
            <person name="Klenk H.-P."/>
        </authorList>
    </citation>
    <scope>NUCLEOTIDE SEQUENCE [LARGE SCALE GENOMIC DNA]</scope>
    <source>
        <strain evidence="2 3">DSM 44551</strain>
    </source>
</reference>
<feature type="transmembrane region" description="Helical" evidence="1">
    <location>
        <begin position="86"/>
        <end position="111"/>
    </location>
</feature>
<proteinExistence type="predicted"/>
<feature type="transmembrane region" description="Helical" evidence="1">
    <location>
        <begin position="148"/>
        <end position="168"/>
    </location>
</feature>
<dbReference type="RefSeq" id="WP_184392616.1">
    <property type="nucleotide sequence ID" value="NZ_BAAAJD010000067.1"/>
</dbReference>
<dbReference type="PANTHER" id="PTHR31272">
    <property type="entry name" value="CYTOCHROME C-TYPE BIOGENESIS PROTEIN HI_1454-RELATED"/>
    <property type="match status" value="1"/>
</dbReference>
<evidence type="ECO:0000313" key="3">
    <source>
        <dbReference type="Proteomes" id="UP000572635"/>
    </source>
</evidence>
<organism evidence="2 3">
    <name type="scientific">Nocardiopsis composta</name>
    <dbReference type="NCBI Taxonomy" id="157465"/>
    <lineage>
        <taxon>Bacteria</taxon>
        <taxon>Bacillati</taxon>
        <taxon>Actinomycetota</taxon>
        <taxon>Actinomycetes</taxon>
        <taxon>Streptosporangiales</taxon>
        <taxon>Nocardiopsidaceae</taxon>
        <taxon>Nocardiopsis</taxon>
    </lineage>
</organism>
<dbReference type="AlphaFoldDB" id="A0A7W8VEN6"/>
<protein>
    <submittedName>
        <fullName evidence="2">Cytochrome c-type biogenesis protein</fullName>
    </submittedName>
</protein>
<name>A0A7W8VEN6_9ACTN</name>
<keyword evidence="1" id="KW-0472">Membrane</keyword>
<evidence type="ECO:0000256" key="1">
    <source>
        <dbReference type="SAM" id="Phobius"/>
    </source>
</evidence>
<keyword evidence="1" id="KW-0812">Transmembrane</keyword>
<keyword evidence="1" id="KW-1133">Transmembrane helix</keyword>
<gene>
    <name evidence="2" type="ORF">HDA36_003218</name>
</gene>
<dbReference type="InterPro" id="IPR051790">
    <property type="entry name" value="Cytochrome_c-biogenesis_DsbD"/>
</dbReference>
<feature type="transmembrane region" description="Helical" evidence="1">
    <location>
        <begin position="229"/>
        <end position="251"/>
    </location>
</feature>
<accession>A0A7W8VEN6</accession>
<evidence type="ECO:0000313" key="2">
    <source>
        <dbReference type="EMBL" id="MBB5433134.1"/>
    </source>
</evidence>
<feature type="transmembrane region" description="Helical" evidence="1">
    <location>
        <begin position="12"/>
        <end position="35"/>
    </location>
</feature>